<dbReference type="EMBL" id="CM039426">
    <property type="protein sequence ID" value="KAI4357430.1"/>
    <property type="molecule type" value="Genomic_DNA"/>
</dbReference>
<comment type="caution">
    <text evidence="1">The sequence shown here is derived from an EMBL/GenBank/DDBJ whole genome shotgun (WGS) entry which is preliminary data.</text>
</comment>
<evidence type="ECO:0000313" key="2">
    <source>
        <dbReference type="Proteomes" id="UP000828941"/>
    </source>
</evidence>
<organism evidence="1 2">
    <name type="scientific">Bauhinia variegata</name>
    <name type="common">Purple orchid tree</name>
    <name type="synonym">Phanera variegata</name>
    <dbReference type="NCBI Taxonomy" id="167791"/>
    <lineage>
        <taxon>Eukaryota</taxon>
        <taxon>Viridiplantae</taxon>
        <taxon>Streptophyta</taxon>
        <taxon>Embryophyta</taxon>
        <taxon>Tracheophyta</taxon>
        <taxon>Spermatophyta</taxon>
        <taxon>Magnoliopsida</taxon>
        <taxon>eudicotyledons</taxon>
        <taxon>Gunneridae</taxon>
        <taxon>Pentapetalae</taxon>
        <taxon>rosids</taxon>
        <taxon>fabids</taxon>
        <taxon>Fabales</taxon>
        <taxon>Fabaceae</taxon>
        <taxon>Cercidoideae</taxon>
        <taxon>Cercideae</taxon>
        <taxon>Bauhiniinae</taxon>
        <taxon>Bauhinia</taxon>
    </lineage>
</organism>
<name>A0ACB9Q8V4_BAUVA</name>
<accession>A0ACB9Q8V4</accession>
<reference evidence="1 2" key="1">
    <citation type="journal article" date="2022" name="DNA Res.">
        <title>Chromosomal-level genome assembly of the orchid tree Bauhinia variegata (Leguminosae; Cercidoideae) supports the allotetraploid origin hypothesis of Bauhinia.</title>
        <authorList>
            <person name="Zhong Y."/>
            <person name="Chen Y."/>
            <person name="Zheng D."/>
            <person name="Pang J."/>
            <person name="Liu Y."/>
            <person name="Luo S."/>
            <person name="Meng S."/>
            <person name="Qian L."/>
            <person name="Wei D."/>
            <person name="Dai S."/>
            <person name="Zhou R."/>
        </authorList>
    </citation>
    <scope>NUCLEOTIDE SEQUENCE [LARGE SCALE GENOMIC DNA]</scope>
    <source>
        <strain evidence="1">BV-YZ2020</strain>
    </source>
</reference>
<keyword evidence="2" id="KW-1185">Reference proteome</keyword>
<gene>
    <name evidence="1" type="ORF">L6164_001378</name>
</gene>
<proteinExistence type="predicted"/>
<protein>
    <submittedName>
        <fullName evidence="1">Uncharacterized protein</fullName>
    </submittedName>
</protein>
<evidence type="ECO:0000313" key="1">
    <source>
        <dbReference type="EMBL" id="KAI4357430.1"/>
    </source>
</evidence>
<dbReference type="Proteomes" id="UP000828941">
    <property type="component" value="Chromosome 1"/>
</dbReference>
<sequence length="398" mass="45845">MELESVLHFLKGKTFLVTGATGFIAKVFVEKILRVQPEVKRLYILLRAPNSYLATKRLHNEVIRKDLFRVLRDKWGADFGRFISEKLIAVAGDVSVESLGIKEEILKQEMFEEIDIVVHTAATTNFNERYMLSAYVCGKAMGLVPEELLTGLSTLNIELEKEMMEQKLNELQVQNADEETIKSEMTMFGIQRANLHGWPNTYSFTKAMAEKLLANIMDFLPVIIIRPTVILSTCSEPFPGWIEGVRNPFKLSNLQDIMYSYFSKNPWVNEDGKPVAIDKKIAYLSSMAEFVNRMKKRHVLPKDQVPGQSRRDVNTNNYGEIERVMRMAELFQPYTFFQGIFHDKNAEELRMMAKSIADMDNGFNFNSKDMDWMDYMMNVHIPGLLKHSNKSVRNLAKL</sequence>